<reference evidence="1 2" key="1">
    <citation type="submission" date="2018-04" db="EMBL/GenBank/DDBJ databases">
        <authorList>
            <person name="Vogel A."/>
        </authorList>
    </citation>
    <scope>NUCLEOTIDE SEQUENCE [LARGE SCALE GENOMIC DNA]</scope>
</reference>
<accession>A0A484KFF4</accession>
<keyword evidence="2" id="KW-1185">Reference proteome</keyword>
<evidence type="ECO:0000313" key="2">
    <source>
        <dbReference type="Proteomes" id="UP000595140"/>
    </source>
</evidence>
<dbReference type="Gene3D" id="3.60.10.10">
    <property type="entry name" value="Endonuclease/exonuclease/phosphatase"/>
    <property type="match status" value="1"/>
</dbReference>
<dbReference type="InterPro" id="IPR027124">
    <property type="entry name" value="Swc5/CFDP1/2"/>
</dbReference>
<dbReference type="Proteomes" id="UP000595140">
    <property type="component" value="Unassembled WGS sequence"/>
</dbReference>
<dbReference type="SUPFAM" id="SSF56219">
    <property type="entry name" value="DNase I-like"/>
    <property type="match status" value="1"/>
</dbReference>
<organism evidence="1 2">
    <name type="scientific">Cuscuta campestris</name>
    <dbReference type="NCBI Taxonomy" id="132261"/>
    <lineage>
        <taxon>Eukaryota</taxon>
        <taxon>Viridiplantae</taxon>
        <taxon>Streptophyta</taxon>
        <taxon>Embryophyta</taxon>
        <taxon>Tracheophyta</taxon>
        <taxon>Spermatophyta</taxon>
        <taxon>Magnoliopsida</taxon>
        <taxon>eudicotyledons</taxon>
        <taxon>Gunneridae</taxon>
        <taxon>Pentapetalae</taxon>
        <taxon>asterids</taxon>
        <taxon>lamiids</taxon>
        <taxon>Solanales</taxon>
        <taxon>Convolvulaceae</taxon>
        <taxon>Cuscuteae</taxon>
        <taxon>Cuscuta</taxon>
        <taxon>Cuscuta subgen. Grammica</taxon>
        <taxon>Cuscuta sect. Cleistogrammica</taxon>
    </lineage>
</organism>
<dbReference type="InterPro" id="IPR036691">
    <property type="entry name" value="Endo/exonu/phosph_ase_sf"/>
</dbReference>
<proteinExistence type="predicted"/>
<evidence type="ECO:0000313" key="1">
    <source>
        <dbReference type="EMBL" id="VFQ61709.1"/>
    </source>
</evidence>
<protein>
    <recommendedName>
        <fullName evidence="3">Reverse transcriptase domain-containing protein</fullName>
    </recommendedName>
</protein>
<gene>
    <name evidence="1" type="ORF">CCAM_LOCUS3485</name>
</gene>
<name>A0A484KFF4_9ASTE</name>
<sequence length="452" mass="51140">MVSNCDEVKKEFWDALGGVVVGFPLTEKVIIGGDFNGHIGESAEDFEDVHRGFGFGSRNPAGVSLLEFARASDMVVTKSCFPKRDDHLATFVSGVGTRQIDYLLLCRCDRVLYKDAKVIPSENITTQDKLPVMDVMIREVLGVSYGSGSRRQGDWWWSDSVRKVTREKNAAFECLYKDIEEKGSVNRLFRLVKVRERKARDLDHVRCVKGNDGSVLVESAKVAKRLGEYFSELLNVGGDQRLVLDELGQSGACRVFCRRIFQEEVVRALRGMHSGRALGPDEIPVEFWKHASRGARIDYKGHSSREDQRLMEEYKDRKKDIHMVFIDLEKAYDRVPREADGELDGDVGHRVRVAWAQWRLALVVLCDPKISPRMKGNGDADVTMNGGKTRLDRISNEVIRRHVGMAPVKDKLREARLRWFGHVRRRDADVTALYGDARGLQLSGEVGEEVDL</sequence>
<dbReference type="AlphaFoldDB" id="A0A484KFF4"/>
<dbReference type="EMBL" id="OOIL02000203">
    <property type="protein sequence ID" value="VFQ61709.1"/>
    <property type="molecule type" value="Genomic_DNA"/>
</dbReference>
<dbReference type="OrthoDB" id="1902296at2759"/>
<dbReference type="PANTHER" id="PTHR23227">
    <property type="entry name" value="BUCENTAUR RELATED"/>
    <property type="match status" value="1"/>
</dbReference>
<dbReference type="PANTHER" id="PTHR23227:SF67">
    <property type="entry name" value="CRANIOFACIAL DEVELOPMENT PROTEIN 2-LIKE"/>
    <property type="match status" value="1"/>
</dbReference>
<evidence type="ECO:0008006" key="3">
    <source>
        <dbReference type="Google" id="ProtNLM"/>
    </source>
</evidence>